<organism evidence="6 7">
    <name type="scientific">Hydrocarboniphaga effusa AP103</name>
    <dbReference type="NCBI Taxonomy" id="1172194"/>
    <lineage>
        <taxon>Bacteria</taxon>
        <taxon>Pseudomonadati</taxon>
        <taxon>Pseudomonadota</taxon>
        <taxon>Gammaproteobacteria</taxon>
        <taxon>Nevskiales</taxon>
        <taxon>Nevskiaceae</taxon>
        <taxon>Hydrocarboniphaga</taxon>
    </lineage>
</organism>
<dbReference type="InterPro" id="IPR010583">
    <property type="entry name" value="MipA"/>
</dbReference>
<sequence>MLAVLAVPATAFGQQPASPPRNWALGVGAALIDSPYAGEGSRLRPFPLVSYEGERVFLRGISAGVHLYDAPPFKLDALLSPRLGGFDIDDLGRSELLANGVDPELLRDRDDALDAGFRASFGSTWGSIAIEAVHDVSGVHDGYELGLDYRYTWRLAQTAVTASAGAGALSSRLAGYYFGILDSEVARGVPAYSPGSAFVPRIGLTLTHAIGASNWQLLGSIEYQRLPDELRGSPLLEPDRNGMGRVVLGLSRRF</sequence>
<dbReference type="Pfam" id="PF06629">
    <property type="entry name" value="MipA"/>
    <property type="match status" value="1"/>
</dbReference>
<dbReference type="PANTHER" id="PTHR38776">
    <property type="entry name" value="MLTA-INTERACTING PROTEIN-RELATED"/>
    <property type="match status" value="1"/>
</dbReference>
<evidence type="ECO:0000313" key="6">
    <source>
        <dbReference type="EMBL" id="EIT72241.1"/>
    </source>
</evidence>
<proteinExistence type="inferred from homology"/>
<dbReference type="EMBL" id="AKGD01000001">
    <property type="protein sequence ID" value="EIT72241.1"/>
    <property type="molecule type" value="Genomic_DNA"/>
</dbReference>
<dbReference type="STRING" id="1172194.WQQ_23780"/>
<reference evidence="6 7" key="1">
    <citation type="journal article" date="2012" name="J. Bacteriol.">
        <title>Genome Sequence of n-Alkane-Degrading Hydrocarboniphaga effusa Strain AP103T (ATCC BAA-332T).</title>
        <authorList>
            <person name="Chang H.K."/>
            <person name="Zylstra G.J."/>
            <person name="Chae J.C."/>
        </authorList>
    </citation>
    <scope>NUCLEOTIDE SEQUENCE [LARGE SCALE GENOMIC DNA]</scope>
    <source>
        <strain evidence="6 7">AP103</strain>
    </source>
</reference>
<comment type="caution">
    <text evidence="6">The sequence shown here is derived from an EMBL/GenBank/DDBJ whole genome shotgun (WGS) entry which is preliminary data.</text>
</comment>
<gene>
    <name evidence="6" type="ORF">WQQ_23780</name>
</gene>
<keyword evidence="4" id="KW-0472">Membrane</keyword>
<dbReference type="Proteomes" id="UP000003704">
    <property type="component" value="Unassembled WGS sequence"/>
</dbReference>
<protein>
    <recommendedName>
        <fullName evidence="8">MltA-interacting MipA family protein</fullName>
    </recommendedName>
</protein>
<dbReference type="OrthoDB" id="5295915at2"/>
<dbReference type="GO" id="GO:0009279">
    <property type="term" value="C:cell outer membrane"/>
    <property type="evidence" value="ECO:0007669"/>
    <property type="project" value="UniProtKB-SubCell"/>
</dbReference>
<dbReference type="AlphaFoldDB" id="I8I6B1"/>
<dbReference type="PANTHER" id="PTHR38776:SF1">
    <property type="entry name" value="MLTA-INTERACTING PROTEIN-RELATED"/>
    <property type="match status" value="1"/>
</dbReference>
<comment type="subcellular location">
    <subcellularLocation>
        <location evidence="1">Cell outer membrane</location>
    </subcellularLocation>
</comment>
<keyword evidence="7" id="KW-1185">Reference proteome</keyword>
<evidence type="ECO:0000256" key="4">
    <source>
        <dbReference type="ARBA" id="ARBA00023136"/>
    </source>
</evidence>
<keyword evidence="5" id="KW-0998">Cell outer membrane</keyword>
<evidence type="ECO:0000313" key="7">
    <source>
        <dbReference type="Proteomes" id="UP000003704"/>
    </source>
</evidence>
<keyword evidence="3" id="KW-0732">Signal</keyword>
<evidence type="ECO:0000256" key="3">
    <source>
        <dbReference type="ARBA" id="ARBA00022729"/>
    </source>
</evidence>
<comment type="similarity">
    <text evidence="2">Belongs to the MipA/OmpV family.</text>
</comment>
<evidence type="ECO:0000256" key="2">
    <source>
        <dbReference type="ARBA" id="ARBA00005722"/>
    </source>
</evidence>
<evidence type="ECO:0000256" key="1">
    <source>
        <dbReference type="ARBA" id="ARBA00004442"/>
    </source>
</evidence>
<dbReference type="RefSeq" id="WP_007185321.1">
    <property type="nucleotide sequence ID" value="NZ_AKGD01000001.1"/>
</dbReference>
<evidence type="ECO:0000256" key="5">
    <source>
        <dbReference type="ARBA" id="ARBA00023237"/>
    </source>
</evidence>
<evidence type="ECO:0008006" key="8">
    <source>
        <dbReference type="Google" id="ProtNLM"/>
    </source>
</evidence>
<name>I8I6B1_9GAMM</name>
<accession>I8I6B1</accession>